<evidence type="ECO:0000256" key="5">
    <source>
        <dbReference type="ARBA" id="ARBA00022741"/>
    </source>
</evidence>
<dbReference type="Proteomes" id="UP000825935">
    <property type="component" value="Chromosome 34"/>
</dbReference>
<protein>
    <recommendedName>
        <fullName evidence="10">ABC transporter domain-containing protein</fullName>
    </recommendedName>
</protein>
<evidence type="ECO:0000313" key="12">
    <source>
        <dbReference type="Proteomes" id="UP000825935"/>
    </source>
</evidence>
<evidence type="ECO:0000256" key="6">
    <source>
        <dbReference type="ARBA" id="ARBA00022840"/>
    </source>
</evidence>
<feature type="region of interest" description="Disordered" evidence="9">
    <location>
        <begin position="42"/>
        <end position="74"/>
    </location>
</feature>
<dbReference type="Pfam" id="PF00005">
    <property type="entry name" value="ABC_tran"/>
    <property type="match status" value="1"/>
</dbReference>
<accession>A0A8T2QMX5</accession>
<keyword evidence="7" id="KW-1133">Transmembrane helix</keyword>
<organism evidence="11 12">
    <name type="scientific">Ceratopteris richardii</name>
    <name type="common">Triangle waterfern</name>
    <dbReference type="NCBI Taxonomy" id="49495"/>
    <lineage>
        <taxon>Eukaryota</taxon>
        <taxon>Viridiplantae</taxon>
        <taxon>Streptophyta</taxon>
        <taxon>Embryophyta</taxon>
        <taxon>Tracheophyta</taxon>
        <taxon>Polypodiopsida</taxon>
        <taxon>Polypodiidae</taxon>
        <taxon>Polypodiales</taxon>
        <taxon>Pteridineae</taxon>
        <taxon>Pteridaceae</taxon>
        <taxon>Parkerioideae</taxon>
        <taxon>Ceratopteris</taxon>
    </lineage>
</organism>
<evidence type="ECO:0000259" key="10">
    <source>
        <dbReference type="PROSITE" id="PS50893"/>
    </source>
</evidence>
<evidence type="ECO:0000256" key="9">
    <source>
        <dbReference type="SAM" id="MobiDB-lite"/>
    </source>
</evidence>
<dbReference type="InterPro" id="IPR050352">
    <property type="entry name" value="ABCG_transporters"/>
</dbReference>
<keyword evidence="3" id="KW-0150">Chloroplast</keyword>
<dbReference type="CDD" id="cd03213">
    <property type="entry name" value="ABCG_EPDR"/>
    <property type="match status" value="1"/>
</dbReference>
<dbReference type="PANTHER" id="PTHR48041:SF111">
    <property type="entry name" value="ABC TRANSPORTER G FAMILY MEMBER 14"/>
    <property type="match status" value="1"/>
</dbReference>
<keyword evidence="5" id="KW-0547">Nucleotide-binding</keyword>
<dbReference type="GO" id="GO:0005524">
    <property type="term" value="F:ATP binding"/>
    <property type="evidence" value="ECO:0007669"/>
    <property type="project" value="UniProtKB-KW"/>
</dbReference>
<keyword evidence="8" id="KW-0472">Membrane</keyword>
<keyword evidence="2" id="KW-0813">Transport</keyword>
<feature type="compositionally biased region" description="Basic and acidic residues" evidence="9">
    <location>
        <begin position="61"/>
        <end position="74"/>
    </location>
</feature>
<dbReference type="GO" id="GO:0042626">
    <property type="term" value="F:ATPase-coupled transmembrane transporter activity"/>
    <property type="evidence" value="ECO:0007669"/>
    <property type="project" value="TreeGrafter"/>
</dbReference>
<dbReference type="InterPro" id="IPR003439">
    <property type="entry name" value="ABC_transporter-like_ATP-bd"/>
</dbReference>
<dbReference type="InterPro" id="IPR027417">
    <property type="entry name" value="P-loop_NTPase"/>
</dbReference>
<dbReference type="GO" id="GO:0016020">
    <property type="term" value="C:membrane"/>
    <property type="evidence" value="ECO:0007669"/>
    <property type="project" value="UniProtKB-SubCell"/>
</dbReference>
<dbReference type="PANTHER" id="PTHR48041">
    <property type="entry name" value="ABC TRANSPORTER G FAMILY MEMBER 28"/>
    <property type="match status" value="1"/>
</dbReference>
<feature type="compositionally biased region" description="Polar residues" evidence="9">
    <location>
        <begin position="42"/>
        <end position="53"/>
    </location>
</feature>
<evidence type="ECO:0000256" key="1">
    <source>
        <dbReference type="ARBA" id="ARBA00004141"/>
    </source>
</evidence>
<keyword evidence="4" id="KW-0812">Transmembrane</keyword>
<reference evidence="11" key="1">
    <citation type="submission" date="2021-08" db="EMBL/GenBank/DDBJ databases">
        <title>WGS assembly of Ceratopteris richardii.</title>
        <authorList>
            <person name="Marchant D.B."/>
            <person name="Chen G."/>
            <person name="Jenkins J."/>
            <person name="Shu S."/>
            <person name="Leebens-Mack J."/>
            <person name="Grimwood J."/>
            <person name="Schmutz J."/>
            <person name="Soltis P."/>
            <person name="Soltis D."/>
            <person name="Chen Z.-H."/>
        </authorList>
    </citation>
    <scope>NUCLEOTIDE SEQUENCE</scope>
    <source>
        <strain evidence="11">Whitten #5841</strain>
        <tissue evidence="11">Leaf</tissue>
    </source>
</reference>
<feature type="domain" description="ABC transporter" evidence="10">
    <location>
        <begin position="232"/>
        <end position="478"/>
    </location>
</feature>
<dbReference type="EMBL" id="CM035439">
    <property type="protein sequence ID" value="KAH7284855.1"/>
    <property type="molecule type" value="Genomic_DNA"/>
</dbReference>
<dbReference type="InterPro" id="IPR003593">
    <property type="entry name" value="AAA+_ATPase"/>
</dbReference>
<keyword evidence="3" id="KW-0934">Plastid</keyword>
<dbReference type="AlphaFoldDB" id="A0A8T2QMX5"/>
<evidence type="ECO:0000256" key="8">
    <source>
        <dbReference type="ARBA" id="ARBA00023136"/>
    </source>
</evidence>
<evidence type="ECO:0000256" key="3">
    <source>
        <dbReference type="ARBA" id="ARBA00022528"/>
    </source>
</evidence>
<sequence length="539" mass="59386">MREGFGVNSNSDINMIETDKKQGSVMTASCEDGFKYAINSRNNNQFPDTSSHANHPLISKIRPDDAQEERDAIENSRRDVRIQKTHRLTEVPSGQTEDLVSHEDGLGAIQKNSVFIHENGSNSTSWLARISSGIDHKGRSEQEKLHVVDDGILSSGPVAANSGVSFFISRCPLPSQPVDNSKRTDQNVNSAIVRPEPDCETCQIATPTYDTSYSEKQGMALTFECVSYTVHKRRNRVWKQGIRGKKILQGVTGAVGAGEMLALMGPSGSGKTTLLSLLGGRHMGREGVAKGSAKGLILYDGASYSKTLNARMGFVTQDDLLYTHLTVEETLKYAALLRLPADMTRTQKADRVDEIIQQLGLERCRNTIIGSAFVRGISGGERKRVCIGHEIIINPSLLFLDEPTSGLDSTTALRIMFLLQRLAKVRGITIVTSVHQPSSRAFYLFDMLLLLAEGRCVYFGKARSAMQCFETWGFAPLMPMNPADFLLDVCSGNTFDMKVPPTLESAEHHETKDPVRIHKMSDGPSFNIEEIVQARSTCR</sequence>
<dbReference type="SMART" id="SM00382">
    <property type="entry name" value="AAA"/>
    <property type="match status" value="1"/>
</dbReference>
<evidence type="ECO:0000256" key="4">
    <source>
        <dbReference type="ARBA" id="ARBA00022692"/>
    </source>
</evidence>
<evidence type="ECO:0000256" key="2">
    <source>
        <dbReference type="ARBA" id="ARBA00022448"/>
    </source>
</evidence>
<dbReference type="Gene3D" id="3.40.50.300">
    <property type="entry name" value="P-loop containing nucleotide triphosphate hydrolases"/>
    <property type="match status" value="1"/>
</dbReference>
<name>A0A8T2QMX5_CERRI</name>
<comment type="subcellular location">
    <subcellularLocation>
        <location evidence="1">Membrane</location>
        <topology evidence="1">Multi-pass membrane protein</topology>
    </subcellularLocation>
</comment>
<dbReference type="PROSITE" id="PS50893">
    <property type="entry name" value="ABC_TRANSPORTER_2"/>
    <property type="match status" value="1"/>
</dbReference>
<dbReference type="GO" id="GO:0016887">
    <property type="term" value="F:ATP hydrolysis activity"/>
    <property type="evidence" value="ECO:0007669"/>
    <property type="project" value="InterPro"/>
</dbReference>
<comment type="caution">
    <text evidence="11">The sequence shown here is derived from an EMBL/GenBank/DDBJ whole genome shotgun (WGS) entry which is preliminary data.</text>
</comment>
<evidence type="ECO:0000256" key="7">
    <source>
        <dbReference type="ARBA" id="ARBA00022989"/>
    </source>
</evidence>
<gene>
    <name evidence="11" type="ORF">KP509_34G074000</name>
</gene>
<dbReference type="OrthoDB" id="66620at2759"/>
<keyword evidence="12" id="KW-1185">Reference proteome</keyword>
<proteinExistence type="predicted"/>
<keyword evidence="6" id="KW-0067">ATP-binding</keyword>
<dbReference type="SUPFAM" id="SSF52540">
    <property type="entry name" value="P-loop containing nucleoside triphosphate hydrolases"/>
    <property type="match status" value="1"/>
</dbReference>
<evidence type="ECO:0000313" key="11">
    <source>
        <dbReference type="EMBL" id="KAH7284855.1"/>
    </source>
</evidence>